<protein>
    <recommendedName>
        <fullName evidence="1 7">Transcriptional regulator MraZ</fullName>
    </recommendedName>
</protein>
<dbReference type="InterPro" id="IPR020603">
    <property type="entry name" value="MraZ_dom"/>
</dbReference>
<dbReference type="Gene3D" id="3.40.1550.20">
    <property type="entry name" value="Transcriptional regulator MraZ domain"/>
    <property type="match status" value="1"/>
</dbReference>
<dbReference type="InterPro" id="IPR007159">
    <property type="entry name" value="SpoVT-AbrB_dom"/>
</dbReference>
<dbReference type="InterPro" id="IPR035642">
    <property type="entry name" value="MraZ_N"/>
</dbReference>
<evidence type="ECO:0000313" key="9">
    <source>
        <dbReference type="EMBL" id="SEH41098.1"/>
    </source>
</evidence>
<comment type="subcellular location">
    <subcellularLocation>
        <location evidence="7">Cytoplasm</location>
        <location evidence="7">Nucleoid</location>
    </subcellularLocation>
</comment>
<dbReference type="InterPro" id="IPR038619">
    <property type="entry name" value="MraZ_sf"/>
</dbReference>
<dbReference type="PANTHER" id="PTHR34701">
    <property type="entry name" value="TRANSCRIPTIONAL REGULATOR MRAZ"/>
    <property type="match status" value="1"/>
</dbReference>
<dbReference type="AlphaFoldDB" id="A0A1H6I3E0"/>
<dbReference type="Proteomes" id="UP000183190">
    <property type="component" value="Unassembled WGS sequence"/>
</dbReference>
<evidence type="ECO:0000256" key="3">
    <source>
        <dbReference type="ARBA" id="ARBA00022737"/>
    </source>
</evidence>
<name>A0A1H6I3E0_RUMFL</name>
<dbReference type="GO" id="GO:2000143">
    <property type="term" value="P:negative regulation of DNA-templated transcription initiation"/>
    <property type="evidence" value="ECO:0007669"/>
    <property type="project" value="TreeGrafter"/>
</dbReference>
<dbReference type="OrthoDB" id="9807753at2"/>
<dbReference type="Pfam" id="PF02381">
    <property type="entry name" value="MraZ"/>
    <property type="match status" value="2"/>
</dbReference>
<dbReference type="CDD" id="cd16320">
    <property type="entry name" value="MraZ_N"/>
    <property type="match status" value="1"/>
</dbReference>
<organism evidence="9 10">
    <name type="scientific">Ruminococcus flavefaciens</name>
    <dbReference type="NCBI Taxonomy" id="1265"/>
    <lineage>
        <taxon>Bacteria</taxon>
        <taxon>Bacillati</taxon>
        <taxon>Bacillota</taxon>
        <taxon>Clostridia</taxon>
        <taxon>Eubacteriales</taxon>
        <taxon>Oscillospiraceae</taxon>
        <taxon>Ruminococcus</taxon>
    </lineage>
</organism>
<dbReference type="GO" id="GO:0003700">
    <property type="term" value="F:DNA-binding transcription factor activity"/>
    <property type="evidence" value="ECO:0007669"/>
    <property type="project" value="UniProtKB-UniRule"/>
</dbReference>
<dbReference type="RefSeq" id="WP_074714290.1">
    <property type="nucleotide sequence ID" value="NZ_FNWV01000001.1"/>
</dbReference>
<keyword evidence="3" id="KW-0677">Repeat</keyword>
<evidence type="ECO:0000256" key="1">
    <source>
        <dbReference type="ARBA" id="ARBA00013860"/>
    </source>
</evidence>
<evidence type="ECO:0000256" key="4">
    <source>
        <dbReference type="ARBA" id="ARBA00023015"/>
    </source>
</evidence>
<keyword evidence="6 7" id="KW-0804">Transcription</keyword>
<dbReference type="CDD" id="cd16321">
    <property type="entry name" value="MraZ_C"/>
    <property type="match status" value="1"/>
</dbReference>
<dbReference type="SUPFAM" id="SSF89447">
    <property type="entry name" value="AbrB/MazE/MraZ-like"/>
    <property type="match status" value="1"/>
</dbReference>
<comment type="similarity">
    <text evidence="7">Belongs to the MraZ family.</text>
</comment>
<keyword evidence="4 7" id="KW-0805">Transcription regulation</keyword>
<keyword evidence="2 7" id="KW-0963">Cytoplasm</keyword>
<accession>A0A1H6I3E0</accession>
<dbReference type="InterPro" id="IPR035644">
    <property type="entry name" value="MraZ_C"/>
</dbReference>
<dbReference type="PANTHER" id="PTHR34701:SF1">
    <property type="entry name" value="TRANSCRIPTIONAL REGULATOR MRAZ"/>
    <property type="match status" value="1"/>
</dbReference>
<dbReference type="InterPro" id="IPR037914">
    <property type="entry name" value="SpoVT-AbrB_sf"/>
</dbReference>
<comment type="subunit">
    <text evidence="7">Forms oligomers.</text>
</comment>
<keyword evidence="5 7" id="KW-0238">DNA-binding</keyword>
<sequence length="143" mass="16222">MADLLCGTYYPSIDQKGRMSFPTKLREILGPEFFLCQGHDDSYIAVYSPEAFQDYCETLNSIPGKQGADIRRKLLAGADKQVPDKQGRIFITQQLRDHAGITDEVVVIGANRRAEIWNKSKWEEFNNNISQEEINNVLADLVL</sequence>
<evidence type="ECO:0000256" key="2">
    <source>
        <dbReference type="ARBA" id="ARBA00022490"/>
    </source>
</evidence>
<dbReference type="HAMAP" id="MF_01008">
    <property type="entry name" value="MraZ"/>
    <property type="match status" value="1"/>
</dbReference>
<evidence type="ECO:0000313" key="10">
    <source>
        <dbReference type="Proteomes" id="UP000183190"/>
    </source>
</evidence>
<dbReference type="GO" id="GO:0000976">
    <property type="term" value="F:transcription cis-regulatory region binding"/>
    <property type="evidence" value="ECO:0007669"/>
    <property type="project" value="TreeGrafter"/>
</dbReference>
<dbReference type="GO" id="GO:0005737">
    <property type="term" value="C:cytoplasm"/>
    <property type="evidence" value="ECO:0007669"/>
    <property type="project" value="UniProtKB-UniRule"/>
</dbReference>
<dbReference type="InterPro" id="IPR003444">
    <property type="entry name" value="MraZ"/>
</dbReference>
<dbReference type="PROSITE" id="PS51740">
    <property type="entry name" value="SPOVT_ABRB"/>
    <property type="match status" value="2"/>
</dbReference>
<evidence type="ECO:0000259" key="8">
    <source>
        <dbReference type="PROSITE" id="PS51740"/>
    </source>
</evidence>
<feature type="domain" description="SpoVT-AbrB" evidence="8">
    <location>
        <begin position="8"/>
        <end position="51"/>
    </location>
</feature>
<dbReference type="GO" id="GO:0009295">
    <property type="term" value="C:nucleoid"/>
    <property type="evidence" value="ECO:0007669"/>
    <property type="project" value="UniProtKB-SubCell"/>
</dbReference>
<proteinExistence type="inferred from homology"/>
<gene>
    <name evidence="7" type="primary">mraZ</name>
    <name evidence="9" type="ORF">SAMN02910265_00481</name>
</gene>
<feature type="domain" description="SpoVT-AbrB" evidence="8">
    <location>
        <begin position="78"/>
        <end position="121"/>
    </location>
</feature>
<evidence type="ECO:0000256" key="5">
    <source>
        <dbReference type="ARBA" id="ARBA00023125"/>
    </source>
</evidence>
<evidence type="ECO:0000256" key="6">
    <source>
        <dbReference type="ARBA" id="ARBA00023163"/>
    </source>
</evidence>
<reference evidence="9 10" key="1">
    <citation type="submission" date="2016-10" db="EMBL/GenBank/DDBJ databases">
        <authorList>
            <person name="de Groot N.N."/>
        </authorList>
    </citation>
    <scope>NUCLEOTIDE SEQUENCE [LARGE SCALE GENOMIC DNA]</scope>
    <source>
        <strain evidence="9 10">YAD2003</strain>
    </source>
</reference>
<dbReference type="EMBL" id="FNWV01000001">
    <property type="protein sequence ID" value="SEH41098.1"/>
    <property type="molecule type" value="Genomic_DNA"/>
</dbReference>
<evidence type="ECO:0000256" key="7">
    <source>
        <dbReference type="HAMAP-Rule" id="MF_01008"/>
    </source>
</evidence>